<dbReference type="GO" id="GO:0003910">
    <property type="term" value="F:DNA ligase (ATP) activity"/>
    <property type="evidence" value="ECO:0007669"/>
    <property type="project" value="UniProtKB-EC"/>
</dbReference>
<dbReference type="GO" id="GO:0006260">
    <property type="term" value="P:DNA replication"/>
    <property type="evidence" value="ECO:0007669"/>
    <property type="project" value="UniProtKB-KW"/>
</dbReference>
<evidence type="ECO:0000256" key="1">
    <source>
        <dbReference type="ARBA" id="ARBA00001968"/>
    </source>
</evidence>
<dbReference type="InterPro" id="IPR012310">
    <property type="entry name" value="DNA_ligase_ATP-dep_cent"/>
</dbReference>
<evidence type="ECO:0000256" key="5">
    <source>
        <dbReference type="ARBA" id="ARBA00023204"/>
    </source>
</evidence>
<dbReference type="AlphaFoldDB" id="A0A0V8JCV2"/>
<comment type="caution">
    <text evidence="8">The sequence shown here is derived from an EMBL/GenBank/DDBJ whole genome shotgun (WGS) entry which is preliminary data.</text>
</comment>
<dbReference type="EMBL" id="LNQN01000001">
    <property type="protein sequence ID" value="KSU84809.1"/>
    <property type="molecule type" value="Genomic_DNA"/>
</dbReference>
<reference evidence="8 9" key="1">
    <citation type="journal article" date="2014" name="Antonie Van Leeuwenhoek">
        <title>Fictibacillus enclensis sp. nov., isolated from marine sediment.</title>
        <authorList>
            <person name="Dastager S.G."/>
            <person name="Mawlankar R."/>
            <person name="Srinivasan K."/>
            <person name="Tang S.K."/>
            <person name="Lee J.C."/>
            <person name="Ramana V.V."/>
            <person name="Shouche Y.S."/>
        </authorList>
    </citation>
    <scope>NUCLEOTIDE SEQUENCE [LARGE SCALE GENOMIC DNA]</scope>
    <source>
        <strain evidence="8 9">NIO-1003</strain>
    </source>
</reference>
<evidence type="ECO:0000259" key="7">
    <source>
        <dbReference type="PROSITE" id="PS50160"/>
    </source>
</evidence>
<name>A0A0V8JCV2_9BACL</name>
<dbReference type="Gene3D" id="2.40.50.140">
    <property type="entry name" value="Nucleic acid-binding proteins"/>
    <property type="match status" value="1"/>
</dbReference>
<protein>
    <recommendedName>
        <fullName evidence="7">ATP-dependent DNA ligase family profile domain-containing protein</fullName>
    </recommendedName>
</protein>
<dbReference type="Gene3D" id="3.30.470.30">
    <property type="entry name" value="DNA ligase/mRNA capping enzyme"/>
    <property type="match status" value="1"/>
</dbReference>
<evidence type="ECO:0000256" key="2">
    <source>
        <dbReference type="ARBA" id="ARBA00022598"/>
    </source>
</evidence>
<comment type="catalytic activity">
    <reaction evidence="6">
        <text>ATP + (deoxyribonucleotide)n-3'-hydroxyl + 5'-phospho-(deoxyribonucleotide)m = (deoxyribonucleotide)n+m + AMP + diphosphate.</text>
        <dbReference type="EC" id="6.5.1.1"/>
    </reaction>
</comment>
<proteinExistence type="predicted"/>
<evidence type="ECO:0000256" key="4">
    <source>
        <dbReference type="ARBA" id="ARBA00022763"/>
    </source>
</evidence>
<dbReference type="InterPro" id="IPR050326">
    <property type="entry name" value="NAD_dep_DNA_ligaseB"/>
</dbReference>
<keyword evidence="5" id="KW-0234">DNA repair</keyword>
<keyword evidence="3" id="KW-0235">DNA replication</keyword>
<dbReference type="PANTHER" id="PTHR47810:SF1">
    <property type="entry name" value="DNA LIGASE B"/>
    <property type="match status" value="1"/>
</dbReference>
<dbReference type="PANTHER" id="PTHR47810">
    <property type="entry name" value="DNA LIGASE"/>
    <property type="match status" value="1"/>
</dbReference>
<dbReference type="Pfam" id="PF01068">
    <property type="entry name" value="DNA_ligase_A_M"/>
    <property type="match status" value="1"/>
</dbReference>
<evidence type="ECO:0000313" key="8">
    <source>
        <dbReference type="EMBL" id="KSU84809.1"/>
    </source>
</evidence>
<evidence type="ECO:0000256" key="3">
    <source>
        <dbReference type="ARBA" id="ARBA00022705"/>
    </source>
</evidence>
<accession>A0A0V8JCV2</accession>
<evidence type="ECO:0000256" key="6">
    <source>
        <dbReference type="ARBA" id="ARBA00034003"/>
    </source>
</evidence>
<feature type="domain" description="ATP-dependent DNA ligase family profile" evidence="7">
    <location>
        <begin position="123"/>
        <end position="211"/>
    </location>
</feature>
<dbReference type="Gene3D" id="3.30.1490.70">
    <property type="match status" value="1"/>
</dbReference>
<organism evidence="8 9">
    <name type="scientific">Fictibacillus enclensis</name>
    <dbReference type="NCBI Taxonomy" id="1017270"/>
    <lineage>
        <taxon>Bacteria</taxon>
        <taxon>Bacillati</taxon>
        <taxon>Bacillota</taxon>
        <taxon>Bacilli</taxon>
        <taxon>Bacillales</taxon>
        <taxon>Fictibacillaceae</taxon>
        <taxon>Fictibacillus</taxon>
    </lineage>
</organism>
<dbReference type="NCBIfam" id="TIGR02779">
    <property type="entry name" value="NHEJ_ligase_lig"/>
    <property type="match status" value="1"/>
</dbReference>
<dbReference type="CDD" id="cd07906">
    <property type="entry name" value="Adenylation_DNA_ligase_LigD_LigC"/>
    <property type="match status" value="1"/>
</dbReference>
<dbReference type="GO" id="GO:0006310">
    <property type="term" value="P:DNA recombination"/>
    <property type="evidence" value="ECO:0007669"/>
    <property type="project" value="InterPro"/>
</dbReference>
<dbReference type="GO" id="GO:0006281">
    <property type="term" value="P:DNA repair"/>
    <property type="evidence" value="ECO:0007669"/>
    <property type="project" value="UniProtKB-KW"/>
</dbReference>
<gene>
    <name evidence="8" type="ORF">AS030_04595</name>
</gene>
<dbReference type="PROSITE" id="PS50160">
    <property type="entry name" value="DNA_LIGASE_A3"/>
    <property type="match status" value="1"/>
</dbReference>
<dbReference type="InterPro" id="IPR014146">
    <property type="entry name" value="LigD_ligase_dom"/>
</dbReference>
<evidence type="ECO:0000313" key="9">
    <source>
        <dbReference type="Proteomes" id="UP000054099"/>
    </source>
</evidence>
<keyword evidence="2" id="KW-0436">Ligase</keyword>
<keyword evidence="9" id="KW-1185">Reference proteome</keyword>
<dbReference type="SUPFAM" id="SSF50249">
    <property type="entry name" value="Nucleic acid-binding proteins"/>
    <property type="match status" value="1"/>
</dbReference>
<sequence length="320" mass="36790">MRFMSSIPFKPMLPSLVSEIPSSADWIYETKYDGYRCIAKWTESNVTLLSRNGQNLNSVFPEVAERLISLTPSIRSCLPLVLDGELCILKSLYKATFEPLQKRGRLKNPEKIQYFSKLTPSTYVVFDMVHIRGETITDKPLFERKEMVKIVFDHLSDHLAENDRIALVPSHKESDQLWAHIKEENGEGIIAKVSGSTYDPGARTKKWVKIKNPQKGVFFITAYEKSNGFFHVAALQEGKPVLAGLFSHGMSPKERESLILIMKKNKVTEDARFITVSPSICVELGYLEIYKHQLRHPRFVAFRFDVSWEECTWEKILSRK</sequence>
<dbReference type="InterPro" id="IPR012340">
    <property type="entry name" value="NA-bd_OB-fold"/>
</dbReference>
<comment type="cofactor">
    <cofactor evidence="1">
        <name>a divalent metal cation</name>
        <dbReference type="ChEBI" id="CHEBI:60240"/>
    </cofactor>
</comment>
<dbReference type="GO" id="GO:0005524">
    <property type="term" value="F:ATP binding"/>
    <property type="evidence" value="ECO:0007669"/>
    <property type="project" value="InterPro"/>
</dbReference>
<dbReference type="SUPFAM" id="SSF56091">
    <property type="entry name" value="DNA ligase/mRNA capping enzyme, catalytic domain"/>
    <property type="match status" value="1"/>
</dbReference>
<keyword evidence="4" id="KW-0227">DNA damage</keyword>
<dbReference type="Proteomes" id="UP000054099">
    <property type="component" value="Unassembled WGS sequence"/>
</dbReference>